<reference evidence="2 3" key="1">
    <citation type="journal article" date="2008" name="FEMS Yeast Res.">
        <title>Comparative genome analysis of a Saccharomyces cerevisiae wine strain.</title>
        <authorList>
            <person name="Borneman A.R."/>
            <person name="Forgan A.H."/>
            <person name="Pretorius I.S."/>
            <person name="Chambers P.J."/>
        </authorList>
    </citation>
    <scope>NUCLEOTIDE SEQUENCE [LARGE SCALE GENOMIC DNA]</scope>
    <source>
        <strain evidence="2 3">AWRI1631</strain>
    </source>
</reference>
<evidence type="ECO:0000313" key="3">
    <source>
        <dbReference type="Proteomes" id="UP000008988"/>
    </source>
</evidence>
<evidence type="ECO:0000313" key="2">
    <source>
        <dbReference type="EMBL" id="EDZ70213.1"/>
    </source>
</evidence>
<keyword evidence="1" id="KW-0472">Membrane</keyword>
<keyword evidence="1" id="KW-0812">Transmembrane</keyword>
<keyword evidence="1" id="KW-1133">Transmembrane helix</keyword>
<dbReference type="Proteomes" id="UP000008988">
    <property type="component" value="Unassembled WGS sequence"/>
</dbReference>
<name>B5VPD1_YEAS6</name>
<evidence type="ECO:0000256" key="1">
    <source>
        <dbReference type="SAM" id="Phobius"/>
    </source>
</evidence>
<sequence>MRYEKKKILRLFNSLSFFYLFFDFFFSLSSVGKRCQGGEYAEEMSAR</sequence>
<dbReference type="EMBL" id="ABSV01001792">
    <property type="protein sequence ID" value="EDZ70213.1"/>
    <property type="molecule type" value="Genomic_DNA"/>
</dbReference>
<dbReference type="AlphaFoldDB" id="B5VPD1"/>
<comment type="caution">
    <text evidence="2">The sequence shown here is derived from an EMBL/GenBank/DDBJ whole genome shotgun (WGS) entry which is preliminary data.</text>
</comment>
<proteinExistence type="predicted"/>
<gene>
    <name evidence="2" type="ORF">AWRI1631_131440</name>
</gene>
<organism evidence="2 3">
    <name type="scientific">Saccharomyces cerevisiae (strain AWRI1631)</name>
    <name type="common">Baker's yeast</name>
    <dbReference type="NCBI Taxonomy" id="545124"/>
    <lineage>
        <taxon>Eukaryota</taxon>
        <taxon>Fungi</taxon>
        <taxon>Dikarya</taxon>
        <taxon>Ascomycota</taxon>
        <taxon>Saccharomycotina</taxon>
        <taxon>Saccharomycetes</taxon>
        <taxon>Saccharomycetales</taxon>
        <taxon>Saccharomycetaceae</taxon>
        <taxon>Saccharomyces</taxon>
    </lineage>
</organism>
<feature type="transmembrane region" description="Helical" evidence="1">
    <location>
        <begin position="12"/>
        <end position="31"/>
    </location>
</feature>
<protein>
    <submittedName>
        <fullName evidence="2">Uncharacterized protein</fullName>
    </submittedName>
</protein>
<accession>B5VPD1</accession>